<accession>A0A388MB70</accession>
<feature type="region of interest" description="Disordered" evidence="1">
    <location>
        <begin position="1"/>
        <end position="25"/>
    </location>
</feature>
<keyword evidence="3" id="KW-1185">Reference proteome</keyword>
<comment type="caution">
    <text evidence="2">The sequence shown here is derived from an EMBL/GenBank/DDBJ whole genome shotgun (WGS) entry which is preliminary data.</text>
</comment>
<name>A0A388MB70_CHABU</name>
<protein>
    <submittedName>
        <fullName evidence="2">Uncharacterized protein</fullName>
    </submittedName>
</protein>
<evidence type="ECO:0000313" key="2">
    <source>
        <dbReference type="EMBL" id="GBG91755.1"/>
    </source>
</evidence>
<sequence>MDDSHLEGRVPETRMGGPDDAQDNRTALCDDLAIEEEERNEMERVIAAIKATTQDSPPASSKKGGLNHLPCMALDVDEAIPEQGKFLDELFARIMELRDLTDSTGSFLRRVILKKGKEKMERYQAAHRHIVAEPFEHPTVKRELAFLTGRFLICPMDKAPNMPAFVFKNFKRKMAFQRLSGLEFASIPAPPAVVISRIRGELLAFPALPAAVVSYPYLMAVLKVQKGTFRWITNTANTVIFPAADICACILRFLLPLVQTFCQNRSLEVEEQHGVKPNLWWAISTVGEFYTNLPEKVYSVFTADMTRCFETIPTDNSEDSLTAAVKFNVQCAMQVMRERCFNHAVMIRFGEGGDLQPAWADVELPEEMGTLLFREGDICWLSEWCIANSILYMGEYVWRQVHQVQIQQERQVITTDYHGTGGADSHAMLKSGGRGESDNGHSDNDEKQWLRCGRMMGGGQEDPSECLSLSAW</sequence>
<feature type="region of interest" description="Disordered" evidence="1">
    <location>
        <begin position="424"/>
        <end position="446"/>
    </location>
</feature>
<evidence type="ECO:0000313" key="3">
    <source>
        <dbReference type="Proteomes" id="UP000265515"/>
    </source>
</evidence>
<dbReference type="Gramene" id="GBG91755">
    <property type="protein sequence ID" value="GBG91755"/>
    <property type="gene ID" value="CBR_g53608"/>
</dbReference>
<dbReference type="EMBL" id="BFEA01000946">
    <property type="protein sequence ID" value="GBG91755.1"/>
    <property type="molecule type" value="Genomic_DNA"/>
</dbReference>
<reference evidence="2 3" key="1">
    <citation type="journal article" date="2018" name="Cell">
        <title>The Chara Genome: Secondary Complexity and Implications for Plant Terrestrialization.</title>
        <authorList>
            <person name="Nishiyama T."/>
            <person name="Sakayama H."/>
            <person name="Vries J.D."/>
            <person name="Buschmann H."/>
            <person name="Saint-Marcoux D."/>
            <person name="Ullrich K.K."/>
            <person name="Haas F.B."/>
            <person name="Vanderstraeten L."/>
            <person name="Becker D."/>
            <person name="Lang D."/>
            <person name="Vosolsobe S."/>
            <person name="Rombauts S."/>
            <person name="Wilhelmsson P.K.I."/>
            <person name="Janitza P."/>
            <person name="Kern R."/>
            <person name="Heyl A."/>
            <person name="Rumpler F."/>
            <person name="Villalobos L.I.A.C."/>
            <person name="Clay J.M."/>
            <person name="Skokan R."/>
            <person name="Toyoda A."/>
            <person name="Suzuki Y."/>
            <person name="Kagoshima H."/>
            <person name="Schijlen E."/>
            <person name="Tajeshwar N."/>
            <person name="Catarino B."/>
            <person name="Hetherington A.J."/>
            <person name="Saltykova A."/>
            <person name="Bonnot C."/>
            <person name="Breuninger H."/>
            <person name="Symeonidi A."/>
            <person name="Radhakrishnan G.V."/>
            <person name="Van Nieuwerburgh F."/>
            <person name="Deforce D."/>
            <person name="Chang C."/>
            <person name="Karol K.G."/>
            <person name="Hedrich R."/>
            <person name="Ulvskov P."/>
            <person name="Glockner G."/>
            <person name="Delwiche C.F."/>
            <person name="Petrasek J."/>
            <person name="Van de Peer Y."/>
            <person name="Friml J."/>
            <person name="Beilby M."/>
            <person name="Dolan L."/>
            <person name="Kohara Y."/>
            <person name="Sugano S."/>
            <person name="Fujiyama A."/>
            <person name="Delaux P.-M."/>
            <person name="Quint M."/>
            <person name="TheiBen G."/>
            <person name="Hagemann M."/>
            <person name="Harholt J."/>
            <person name="Dunand C."/>
            <person name="Zachgo S."/>
            <person name="Langdale J."/>
            <person name="Maumus F."/>
            <person name="Straeten D.V.D."/>
            <person name="Gould S.B."/>
            <person name="Rensing S.A."/>
        </authorList>
    </citation>
    <scope>NUCLEOTIDE SEQUENCE [LARGE SCALE GENOMIC DNA]</scope>
    <source>
        <strain evidence="2 3">S276</strain>
    </source>
</reference>
<gene>
    <name evidence="2" type="ORF">CBR_g53608</name>
</gene>
<organism evidence="2 3">
    <name type="scientific">Chara braunii</name>
    <name type="common">Braun's stonewort</name>
    <dbReference type="NCBI Taxonomy" id="69332"/>
    <lineage>
        <taxon>Eukaryota</taxon>
        <taxon>Viridiplantae</taxon>
        <taxon>Streptophyta</taxon>
        <taxon>Charophyceae</taxon>
        <taxon>Charales</taxon>
        <taxon>Characeae</taxon>
        <taxon>Chara</taxon>
    </lineage>
</organism>
<evidence type="ECO:0000256" key="1">
    <source>
        <dbReference type="SAM" id="MobiDB-lite"/>
    </source>
</evidence>
<feature type="compositionally biased region" description="Basic and acidic residues" evidence="1">
    <location>
        <begin position="433"/>
        <end position="446"/>
    </location>
</feature>
<proteinExistence type="predicted"/>
<dbReference type="Proteomes" id="UP000265515">
    <property type="component" value="Unassembled WGS sequence"/>
</dbReference>
<feature type="compositionally biased region" description="Basic and acidic residues" evidence="1">
    <location>
        <begin position="1"/>
        <end position="12"/>
    </location>
</feature>
<dbReference type="AlphaFoldDB" id="A0A388MB70"/>